<dbReference type="STRING" id="587909.SAMN05421810_102430"/>
<evidence type="ECO:0000313" key="4">
    <source>
        <dbReference type="Proteomes" id="UP000198727"/>
    </source>
</evidence>
<dbReference type="Proteomes" id="UP000198727">
    <property type="component" value="Unassembled WGS sequence"/>
</dbReference>
<dbReference type="EMBL" id="FOWW01000002">
    <property type="protein sequence ID" value="SFP38569.1"/>
    <property type="molecule type" value="Genomic_DNA"/>
</dbReference>
<evidence type="ECO:0000259" key="2">
    <source>
        <dbReference type="SMART" id="SM00470"/>
    </source>
</evidence>
<dbReference type="InterPro" id="IPR036086">
    <property type="entry name" value="ParB/Sulfiredoxin_sf"/>
</dbReference>
<accession>A0A1I5PXH1</accession>
<feature type="compositionally biased region" description="Basic and acidic residues" evidence="1">
    <location>
        <begin position="156"/>
        <end position="181"/>
    </location>
</feature>
<dbReference type="AlphaFoldDB" id="A0A1I5PXH1"/>
<organism evidence="3 4">
    <name type="scientific">Amycolatopsis arida</name>
    <dbReference type="NCBI Taxonomy" id="587909"/>
    <lineage>
        <taxon>Bacteria</taxon>
        <taxon>Bacillati</taxon>
        <taxon>Actinomycetota</taxon>
        <taxon>Actinomycetes</taxon>
        <taxon>Pseudonocardiales</taxon>
        <taxon>Pseudonocardiaceae</taxon>
        <taxon>Amycolatopsis</taxon>
    </lineage>
</organism>
<proteinExistence type="predicted"/>
<name>A0A1I5PXH1_9PSEU</name>
<keyword evidence="4" id="KW-1185">Reference proteome</keyword>
<evidence type="ECO:0000313" key="3">
    <source>
        <dbReference type="EMBL" id="SFP38569.1"/>
    </source>
</evidence>
<reference evidence="4" key="1">
    <citation type="submission" date="2016-10" db="EMBL/GenBank/DDBJ databases">
        <authorList>
            <person name="Varghese N."/>
            <person name="Submissions S."/>
        </authorList>
    </citation>
    <scope>NUCLEOTIDE SEQUENCE [LARGE SCALE GENOMIC DNA]</scope>
    <source>
        <strain evidence="4">CGMCC 4.5579</strain>
    </source>
</reference>
<evidence type="ECO:0000256" key="1">
    <source>
        <dbReference type="SAM" id="MobiDB-lite"/>
    </source>
</evidence>
<dbReference type="InterPro" id="IPR003115">
    <property type="entry name" value="ParB_N"/>
</dbReference>
<sequence length="352" mass="38265">MNGGIHGMDARPVDVPVEIRGAPVELVPITSLVRLDSPRTLGADLAHAQLLAQSAADLPPILVNRRNMRVIDGWHRVLAAELNGRAEIAARLVDCTDREAFVLSVRMNVAHGLPLTLAERTAAAERILASHPQWSDRAIASVTGLAHKTVGSVRRRVGDRTAPDGARRGRDGRVRPRDAARGRRAAARMLEERPGASLREIARAVGISPATVRDVRARLERGEDPVLASPRRYSESTSDEWEGGAGAFRPDAGRVSPLFPVSPTASPGPEVSTALRNLRQDPSLRFSESGRLLLRLLEAATLLQREWCRLSEAVPAHHADVVVMVARSCGLTWHAFATELERKGRRPRQSSG</sequence>
<dbReference type="SUPFAM" id="SSF110849">
    <property type="entry name" value="ParB/Sulfiredoxin"/>
    <property type="match status" value="1"/>
</dbReference>
<dbReference type="Gene3D" id="3.90.1530.10">
    <property type="entry name" value="Conserved hypothetical protein from pyrococcus furiosus pfu- 392566-001, ParB domain"/>
    <property type="match status" value="1"/>
</dbReference>
<protein>
    <submittedName>
        <fullName evidence="3">ParB-like nuclease domain-containing protein</fullName>
    </submittedName>
</protein>
<dbReference type="Pfam" id="PF13384">
    <property type="entry name" value="HTH_23"/>
    <property type="match status" value="1"/>
</dbReference>
<dbReference type="SMART" id="SM00470">
    <property type="entry name" value="ParB"/>
    <property type="match status" value="1"/>
</dbReference>
<gene>
    <name evidence="3" type="ORF">SAMN05421810_102430</name>
</gene>
<feature type="domain" description="ParB-like N-terminal" evidence="2">
    <location>
        <begin position="25"/>
        <end position="109"/>
    </location>
</feature>
<feature type="region of interest" description="Disordered" evidence="1">
    <location>
        <begin position="155"/>
        <end position="183"/>
    </location>
</feature>